<feature type="non-terminal residue" evidence="1">
    <location>
        <position position="54"/>
    </location>
</feature>
<name>A0AAV7LSA7_PLEWA</name>
<reference evidence="1" key="1">
    <citation type="journal article" date="2022" name="bioRxiv">
        <title>Sequencing and chromosome-scale assembly of the giantPleurodeles waltlgenome.</title>
        <authorList>
            <person name="Brown T."/>
            <person name="Elewa A."/>
            <person name="Iarovenko S."/>
            <person name="Subramanian E."/>
            <person name="Araus A.J."/>
            <person name="Petzold A."/>
            <person name="Susuki M."/>
            <person name="Suzuki K.-i.T."/>
            <person name="Hayashi T."/>
            <person name="Toyoda A."/>
            <person name="Oliveira C."/>
            <person name="Osipova E."/>
            <person name="Leigh N.D."/>
            <person name="Simon A."/>
            <person name="Yun M.H."/>
        </authorList>
    </citation>
    <scope>NUCLEOTIDE SEQUENCE</scope>
    <source>
        <strain evidence="1">20211129_DDA</strain>
        <tissue evidence="1">Liver</tissue>
    </source>
</reference>
<comment type="caution">
    <text evidence="1">The sequence shown here is derived from an EMBL/GenBank/DDBJ whole genome shotgun (WGS) entry which is preliminary data.</text>
</comment>
<organism evidence="1 2">
    <name type="scientific">Pleurodeles waltl</name>
    <name type="common">Iberian ribbed newt</name>
    <dbReference type="NCBI Taxonomy" id="8319"/>
    <lineage>
        <taxon>Eukaryota</taxon>
        <taxon>Metazoa</taxon>
        <taxon>Chordata</taxon>
        <taxon>Craniata</taxon>
        <taxon>Vertebrata</taxon>
        <taxon>Euteleostomi</taxon>
        <taxon>Amphibia</taxon>
        <taxon>Batrachia</taxon>
        <taxon>Caudata</taxon>
        <taxon>Salamandroidea</taxon>
        <taxon>Salamandridae</taxon>
        <taxon>Pleurodelinae</taxon>
        <taxon>Pleurodeles</taxon>
    </lineage>
</organism>
<dbReference type="EMBL" id="JANPWB010000015">
    <property type="protein sequence ID" value="KAJ1090395.1"/>
    <property type="molecule type" value="Genomic_DNA"/>
</dbReference>
<proteinExistence type="predicted"/>
<evidence type="ECO:0000313" key="1">
    <source>
        <dbReference type="EMBL" id="KAJ1090395.1"/>
    </source>
</evidence>
<feature type="non-terminal residue" evidence="1">
    <location>
        <position position="1"/>
    </location>
</feature>
<evidence type="ECO:0000313" key="2">
    <source>
        <dbReference type="Proteomes" id="UP001066276"/>
    </source>
</evidence>
<protein>
    <submittedName>
        <fullName evidence="1">Uncharacterized protein</fullName>
    </submittedName>
</protein>
<dbReference type="AlphaFoldDB" id="A0AAV7LSA7"/>
<dbReference type="Proteomes" id="UP001066276">
    <property type="component" value="Chromosome 11"/>
</dbReference>
<gene>
    <name evidence="1" type="ORF">NDU88_003528</name>
</gene>
<keyword evidence="2" id="KW-1185">Reference proteome</keyword>
<accession>A0AAV7LSA7</accession>
<sequence>RFVVAEIGDLCWKVFQLQTAISEASVTTCHFLSLLGPWSWFVWVESAASARPVD</sequence>